<organism evidence="2 3">
    <name type="scientific">Trematosphaeria pertusa</name>
    <dbReference type="NCBI Taxonomy" id="390896"/>
    <lineage>
        <taxon>Eukaryota</taxon>
        <taxon>Fungi</taxon>
        <taxon>Dikarya</taxon>
        <taxon>Ascomycota</taxon>
        <taxon>Pezizomycotina</taxon>
        <taxon>Dothideomycetes</taxon>
        <taxon>Pleosporomycetidae</taxon>
        <taxon>Pleosporales</taxon>
        <taxon>Massarineae</taxon>
        <taxon>Trematosphaeriaceae</taxon>
        <taxon>Trematosphaeria</taxon>
    </lineage>
</organism>
<dbReference type="GeneID" id="54589179"/>
<feature type="region of interest" description="Disordered" evidence="1">
    <location>
        <begin position="379"/>
        <end position="420"/>
    </location>
</feature>
<feature type="compositionally biased region" description="Acidic residues" evidence="1">
    <location>
        <begin position="388"/>
        <end position="404"/>
    </location>
</feature>
<proteinExistence type="predicted"/>
<protein>
    <submittedName>
        <fullName evidence="2">Uncharacterized protein</fullName>
    </submittedName>
</protein>
<sequence length="420" mass="47393">MDFLGQSLVRMLLLLRKPLLAKLVRHFHIRPGLLELTACDLHARLEKTLREMSELTGNVGYEIKEGIAGLSRNELEHAGWRVEATVEDSLTAVLLPRLLNLEKLDIETGATPPSEFWVGRVVRRAGLREAAFGDAGVLAKLRSFLWAHEHGQTGGTLTEVGFVLPGLQNMFFHRIGTEAGDGSDERLARVQPRSSACTHLELKDCRFHDAALLRMVAIPRALKPFIYELGCGSIAKCRISFLAIRNALDMHKETLENIWITYPHSGIKFYRDADPSSGMKSLSHFPGLKRLRIAPDFIFGYELTATHAKEGDVRGRREDFEERKERGWGMDGEFEWAPCSSATNAAPPYNEVVYEEGTWTEKKTGWCCDEWTTLLNVYGKRKDREEGEHEGEEMDDVEDEDGYDTEERGETGSPNTERSV</sequence>
<accession>A0A6A6I177</accession>
<dbReference type="RefSeq" id="XP_033679030.1">
    <property type="nucleotide sequence ID" value="XM_033835849.1"/>
</dbReference>
<evidence type="ECO:0000256" key="1">
    <source>
        <dbReference type="SAM" id="MobiDB-lite"/>
    </source>
</evidence>
<dbReference type="OrthoDB" id="5130616at2759"/>
<reference evidence="2" key="1">
    <citation type="journal article" date="2020" name="Stud. Mycol.">
        <title>101 Dothideomycetes genomes: a test case for predicting lifestyles and emergence of pathogens.</title>
        <authorList>
            <person name="Haridas S."/>
            <person name="Albert R."/>
            <person name="Binder M."/>
            <person name="Bloem J."/>
            <person name="Labutti K."/>
            <person name="Salamov A."/>
            <person name="Andreopoulos B."/>
            <person name="Baker S."/>
            <person name="Barry K."/>
            <person name="Bills G."/>
            <person name="Bluhm B."/>
            <person name="Cannon C."/>
            <person name="Castanera R."/>
            <person name="Culley D."/>
            <person name="Daum C."/>
            <person name="Ezra D."/>
            <person name="Gonzalez J."/>
            <person name="Henrissat B."/>
            <person name="Kuo A."/>
            <person name="Liang C."/>
            <person name="Lipzen A."/>
            <person name="Lutzoni F."/>
            <person name="Magnuson J."/>
            <person name="Mondo S."/>
            <person name="Nolan M."/>
            <person name="Ohm R."/>
            <person name="Pangilinan J."/>
            <person name="Park H.-J."/>
            <person name="Ramirez L."/>
            <person name="Alfaro M."/>
            <person name="Sun H."/>
            <person name="Tritt A."/>
            <person name="Yoshinaga Y."/>
            <person name="Zwiers L.-H."/>
            <person name="Turgeon B."/>
            <person name="Goodwin S."/>
            <person name="Spatafora J."/>
            <person name="Crous P."/>
            <person name="Grigoriev I."/>
        </authorList>
    </citation>
    <scope>NUCLEOTIDE SEQUENCE</scope>
    <source>
        <strain evidence="2">CBS 122368</strain>
    </source>
</reference>
<keyword evidence="3" id="KW-1185">Reference proteome</keyword>
<dbReference type="AlphaFoldDB" id="A0A6A6I177"/>
<gene>
    <name evidence="2" type="ORF">BU26DRAFT_608518</name>
</gene>
<evidence type="ECO:0000313" key="2">
    <source>
        <dbReference type="EMBL" id="KAF2244026.1"/>
    </source>
</evidence>
<name>A0A6A6I177_9PLEO</name>
<dbReference type="EMBL" id="ML987203">
    <property type="protein sequence ID" value="KAF2244026.1"/>
    <property type="molecule type" value="Genomic_DNA"/>
</dbReference>
<evidence type="ECO:0000313" key="3">
    <source>
        <dbReference type="Proteomes" id="UP000800094"/>
    </source>
</evidence>
<dbReference type="Proteomes" id="UP000800094">
    <property type="component" value="Unassembled WGS sequence"/>
</dbReference>